<keyword evidence="2" id="KW-1185">Reference proteome</keyword>
<dbReference type="EMBL" id="VEPZ02000910">
    <property type="protein sequence ID" value="KAE8711574.1"/>
    <property type="molecule type" value="Genomic_DNA"/>
</dbReference>
<evidence type="ECO:0000313" key="2">
    <source>
        <dbReference type="Proteomes" id="UP000436088"/>
    </source>
</evidence>
<dbReference type="PANTHER" id="PTHR37254:SF1">
    <property type="entry name" value="OS01G0100500 PROTEIN"/>
    <property type="match status" value="1"/>
</dbReference>
<proteinExistence type="predicted"/>
<comment type="caution">
    <text evidence="1">The sequence shown here is derived from an EMBL/GenBank/DDBJ whole genome shotgun (WGS) entry which is preliminary data.</text>
</comment>
<dbReference type="AlphaFoldDB" id="A0A6A3B3I0"/>
<protein>
    <submittedName>
        <fullName evidence="1">Uncharacterized protein</fullName>
    </submittedName>
</protein>
<dbReference type="PANTHER" id="PTHR37254">
    <property type="entry name" value="OS01G0100500 PROTEIN"/>
    <property type="match status" value="1"/>
</dbReference>
<organism evidence="1 2">
    <name type="scientific">Hibiscus syriacus</name>
    <name type="common">Rose of Sharon</name>
    <dbReference type="NCBI Taxonomy" id="106335"/>
    <lineage>
        <taxon>Eukaryota</taxon>
        <taxon>Viridiplantae</taxon>
        <taxon>Streptophyta</taxon>
        <taxon>Embryophyta</taxon>
        <taxon>Tracheophyta</taxon>
        <taxon>Spermatophyta</taxon>
        <taxon>Magnoliopsida</taxon>
        <taxon>eudicotyledons</taxon>
        <taxon>Gunneridae</taxon>
        <taxon>Pentapetalae</taxon>
        <taxon>rosids</taxon>
        <taxon>malvids</taxon>
        <taxon>Malvales</taxon>
        <taxon>Malvaceae</taxon>
        <taxon>Malvoideae</taxon>
        <taxon>Hibiscus</taxon>
    </lineage>
</organism>
<name>A0A6A3B3I0_HIBSY</name>
<reference evidence="1" key="1">
    <citation type="submission" date="2019-09" db="EMBL/GenBank/DDBJ databases">
        <title>Draft genome information of white flower Hibiscus syriacus.</title>
        <authorList>
            <person name="Kim Y.-M."/>
        </authorList>
    </citation>
    <scope>NUCLEOTIDE SEQUENCE [LARGE SCALE GENOMIC DNA]</scope>
    <source>
        <strain evidence="1">YM2019G1</strain>
    </source>
</reference>
<dbReference type="Proteomes" id="UP000436088">
    <property type="component" value="Unassembled WGS sequence"/>
</dbReference>
<evidence type="ECO:0000313" key="1">
    <source>
        <dbReference type="EMBL" id="KAE8711574.1"/>
    </source>
</evidence>
<accession>A0A6A3B3I0</accession>
<sequence length="159" mass="18726">MCEFRIKWLRNEDSILRNIRSRRKAQEHWDKVRNYIMYTWNCRTLDVDDHSKTEPVVVISCFRRSMVMDQFVEDRIKHCIGSNDGVAVQHQAFPVGGDIIPPPPRLELKSGSEIELSDIQKNFQRLYDYNVMLREEFIASQTLLRDLTAKTPPGTERQT</sequence>
<gene>
    <name evidence="1" type="ORF">F3Y22_tig00110283pilonHSYRG00019</name>
</gene>